<dbReference type="SMART" id="SM00471">
    <property type="entry name" value="HDc"/>
    <property type="match status" value="1"/>
</dbReference>
<accession>A0A1G6SUA4</accession>
<evidence type="ECO:0000256" key="1">
    <source>
        <dbReference type="ARBA" id="ARBA00022679"/>
    </source>
</evidence>
<dbReference type="InterPro" id="IPR002912">
    <property type="entry name" value="ACT_dom"/>
</dbReference>
<dbReference type="Pfam" id="PF08335">
    <property type="entry name" value="GlnD_UR_UTase"/>
    <property type="match status" value="1"/>
</dbReference>
<dbReference type="PROSITE" id="PS51831">
    <property type="entry name" value="HD"/>
    <property type="match status" value="1"/>
</dbReference>
<dbReference type="PANTHER" id="PTHR47320">
    <property type="entry name" value="BIFUNCTIONAL URIDYLYLTRANSFERASE/URIDYLYL-REMOVING ENZYME"/>
    <property type="match status" value="1"/>
</dbReference>
<dbReference type="HAMAP" id="MF_00277">
    <property type="entry name" value="PII_uridylyl_transf"/>
    <property type="match status" value="1"/>
</dbReference>
<dbReference type="GO" id="GO:0008893">
    <property type="term" value="F:guanosine-3',5'-bis(diphosphate) 3'-diphosphatase activity"/>
    <property type="evidence" value="ECO:0007669"/>
    <property type="project" value="UniProtKB-EC"/>
</dbReference>
<keyword evidence="1 8" id="KW-0808">Transferase</keyword>
<name>A0A1G6SUA4_9GAMM</name>
<dbReference type="RefSeq" id="WP_091238865.1">
    <property type="nucleotide sequence ID" value="NZ_FNAG01000001.1"/>
</dbReference>
<feature type="region of interest" description="Uridylyl-removing" evidence="8">
    <location>
        <begin position="339"/>
        <end position="697"/>
    </location>
</feature>
<comment type="catalytic activity">
    <reaction evidence="8">
        <text>[protein-PII]-uridylyl-L-tyrosine + H2O = [protein-PII]-L-tyrosine + UMP + H(+)</text>
        <dbReference type="Rhea" id="RHEA:48600"/>
        <dbReference type="Rhea" id="RHEA-COMP:12147"/>
        <dbReference type="Rhea" id="RHEA-COMP:12148"/>
        <dbReference type="ChEBI" id="CHEBI:15377"/>
        <dbReference type="ChEBI" id="CHEBI:15378"/>
        <dbReference type="ChEBI" id="CHEBI:46858"/>
        <dbReference type="ChEBI" id="CHEBI:57865"/>
        <dbReference type="ChEBI" id="CHEBI:90602"/>
    </reaction>
</comment>
<keyword evidence="2 8" id="KW-0548">Nucleotidyltransferase</keyword>
<dbReference type="GO" id="GO:0008081">
    <property type="term" value="F:phosphoric diester hydrolase activity"/>
    <property type="evidence" value="ECO:0007669"/>
    <property type="project" value="UniProtKB-UniRule"/>
</dbReference>
<dbReference type="GO" id="GO:0008773">
    <property type="term" value="F:[protein-PII] uridylyltransferase activity"/>
    <property type="evidence" value="ECO:0007669"/>
    <property type="project" value="UniProtKB-UniRule"/>
</dbReference>
<dbReference type="EMBL" id="FNAG01000001">
    <property type="protein sequence ID" value="SDD20358.1"/>
    <property type="molecule type" value="Genomic_DNA"/>
</dbReference>
<feature type="domain" description="ACT" evidence="9">
    <location>
        <begin position="807"/>
        <end position="886"/>
    </location>
</feature>
<feature type="domain" description="HD" evidence="10">
    <location>
        <begin position="456"/>
        <end position="578"/>
    </location>
</feature>
<reference evidence="11 12" key="1">
    <citation type="submission" date="2016-10" db="EMBL/GenBank/DDBJ databases">
        <authorList>
            <person name="de Groot N.N."/>
        </authorList>
    </citation>
    <scope>NUCLEOTIDE SEQUENCE [LARGE SCALE GENOMIC DNA]</scope>
    <source>
        <strain evidence="11 12">DSM 16957</strain>
    </source>
</reference>
<dbReference type="STRING" id="265719.SAMN04488509_101696"/>
<dbReference type="SUPFAM" id="SSF109604">
    <property type="entry name" value="HD-domain/PDEase-like"/>
    <property type="match status" value="1"/>
</dbReference>
<dbReference type="AlphaFoldDB" id="A0A1G6SUA4"/>
<dbReference type="GO" id="GO:0006808">
    <property type="term" value="P:regulation of nitrogen utilization"/>
    <property type="evidence" value="ECO:0007669"/>
    <property type="project" value="UniProtKB-UniRule"/>
</dbReference>
<comment type="similarity">
    <text evidence="8">Belongs to the GlnD family.</text>
</comment>
<comment type="function">
    <text evidence="8">Modifies, by uridylylation and deuridylylation, the PII regulatory proteins (GlnB and homologs), in response to the nitrogen status of the cell that GlnD senses through the glutamine level. Under low glutamine levels, catalyzes the conversion of the PII proteins and UTP to PII-UMP and PPi, while under higher glutamine levels, GlnD hydrolyzes PII-UMP to PII and UMP (deuridylylation). Thus, controls uridylylation state and activity of the PII proteins, and plays an important role in the regulation of nitrogen metabolism.</text>
</comment>
<evidence type="ECO:0000313" key="12">
    <source>
        <dbReference type="Proteomes" id="UP000199603"/>
    </source>
</evidence>
<dbReference type="CDD" id="cd00077">
    <property type="entry name" value="HDc"/>
    <property type="match status" value="1"/>
</dbReference>
<comment type="catalytic activity">
    <reaction evidence="8">
        <text>[protein-PII]-L-tyrosine + UTP = [protein-PII]-uridylyl-L-tyrosine + diphosphate</text>
        <dbReference type="Rhea" id="RHEA:13673"/>
        <dbReference type="Rhea" id="RHEA-COMP:12147"/>
        <dbReference type="Rhea" id="RHEA-COMP:12148"/>
        <dbReference type="ChEBI" id="CHEBI:33019"/>
        <dbReference type="ChEBI" id="CHEBI:46398"/>
        <dbReference type="ChEBI" id="CHEBI:46858"/>
        <dbReference type="ChEBI" id="CHEBI:90602"/>
        <dbReference type="EC" id="2.7.7.59"/>
    </reaction>
</comment>
<evidence type="ECO:0000259" key="10">
    <source>
        <dbReference type="PROSITE" id="PS51831"/>
    </source>
</evidence>
<keyword evidence="5 8" id="KW-0460">Magnesium</keyword>
<protein>
    <recommendedName>
        <fullName evidence="8">Bifunctional uridylyltransferase/uridylyl-removing enzyme</fullName>
        <shortName evidence="8">UTase/UR</shortName>
    </recommendedName>
    <alternativeName>
        <fullName evidence="8">Bifunctional [protein-PII] modification enzyme</fullName>
    </alternativeName>
    <alternativeName>
        <fullName evidence="8">Bifunctional nitrogen sensor protein</fullName>
    </alternativeName>
    <domain>
        <recommendedName>
            <fullName evidence="8">[Protein-PII] uridylyltransferase</fullName>
            <shortName evidence="8">PII uridylyltransferase</shortName>
            <shortName evidence="8">UTase</shortName>
            <ecNumber evidence="8">2.7.7.59</ecNumber>
        </recommendedName>
    </domain>
    <domain>
        <recommendedName>
            <fullName evidence="8">[Protein-PII]-UMP uridylyl-removing enzyme</fullName>
            <shortName evidence="8">UR</shortName>
            <ecNumber evidence="8">3.1.4.-</ecNumber>
        </recommendedName>
    </domain>
</protein>
<evidence type="ECO:0000256" key="2">
    <source>
        <dbReference type="ARBA" id="ARBA00022695"/>
    </source>
</evidence>
<dbReference type="PIRSF" id="PIRSF006288">
    <property type="entry name" value="PII_uridyltransf"/>
    <property type="match status" value="1"/>
</dbReference>
<keyword evidence="12" id="KW-1185">Reference proteome</keyword>
<comment type="catalytic activity">
    <reaction evidence="7">
        <text>guanosine 3',5'-bis(diphosphate) + H2O = GDP + diphosphate + H(+)</text>
        <dbReference type="Rhea" id="RHEA:14253"/>
        <dbReference type="ChEBI" id="CHEBI:15377"/>
        <dbReference type="ChEBI" id="CHEBI:15378"/>
        <dbReference type="ChEBI" id="CHEBI:33019"/>
        <dbReference type="ChEBI" id="CHEBI:58189"/>
        <dbReference type="ChEBI" id="CHEBI:77828"/>
        <dbReference type="EC" id="3.1.7.2"/>
    </reaction>
</comment>
<dbReference type="InterPro" id="IPR043519">
    <property type="entry name" value="NT_sf"/>
</dbReference>
<evidence type="ECO:0000313" key="11">
    <source>
        <dbReference type="EMBL" id="SDD20358.1"/>
    </source>
</evidence>
<dbReference type="Gene3D" id="3.30.70.260">
    <property type="match status" value="1"/>
</dbReference>
<dbReference type="PROSITE" id="PS51671">
    <property type="entry name" value="ACT"/>
    <property type="match status" value="2"/>
</dbReference>
<dbReference type="OrthoDB" id="9758038at2"/>
<feature type="region of interest" description="Uridylyltransferase" evidence="8">
    <location>
        <begin position="1"/>
        <end position="338"/>
    </location>
</feature>
<evidence type="ECO:0000256" key="7">
    <source>
        <dbReference type="ARBA" id="ARBA00047968"/>
    </source>
</evidence>
<keyword evidence="4 8" id="KW-0378">Hydrolase</keyword>
<dbReference type="InterPro" id="IPR003607">
    <property type="entry name" value="HD/PDEase_dom"/>
</dbReference>
<evidence type="ECO:0000256" key="6">
    <source>
        <dbReference type="ARBA" id="ARBA00023268"/>
    </source>
</evidence>
<dbReference type="PANTHER" id="PTHR47320:SF1">
    <property type="entry name" value="BIFUNCTIONAL URIDYLYLTRANSFERASE_URIDYLYL-REMOVING ENZYME"/>
    <property type="match status" value="1"/>
</dbReference>
<dbReference type="CDD" id="cd04900">
    <property type="entry name" value="ACT_UUR-like_1"/>
    <property type="match status" value="1"/>
</dbReference>
<dbReference type="Gene3D" id="1.10.3090.10">
    <property type="entry name" value="cca-adding enzyme, domain 2"/>
    <property type="match status" value="1"/>
</dbReference>
<dbReference type="Pfam" id="PF01966">
    <property type="entry name" value="HD"/>
    <property type="match status" value="1"/>
</dbReference>
<dbReference type="InterPro" id="IPR045865">
    <property type="entry name" value="ACT-like_dom_sf"/>
</dbReference>
<dbReference type="EC" id="2.7.7.59" evidence="8"/>
<dbReference type="NCBIfam" id="TIGR01693">
    <property type="entry name" value="UTase_glnD"/>
    <property type="match status" value="1"/>
</dbReference>
<comment type="activity regulation">
    <text evidence="8">Uridylyltransferase (UTase) activity is inhibited by glutamine, while glutamine activates uridylyl-removing (UR) activity.</text>
</comment>
<gene>
    <name evidence="8" type="primary">glnD</name>
    <name evidence="11" type="ORF">SAMN04488509_101696</name>
</gene>
<sequence>MSVPGALAGLDARLAAAIEDAAWQALVKAEVAAGDARRAEAFDRGADIDGLLADRSQQVDAVLRDAFRRDFGDAQGLALLATGGFGRAELFPHSDVDILLLCEVPIDDVRQPCIERFLTRLWDAGLAPGHAVRSVDECIEEDRKDATIATALLELRPICGDPKPGQRLARSVRSEGFWTPDAFFEAKRAEQRARHARYNDTAYNLEPNLKEGPGGLRDLHTLSWMAQRIYGVREVSELKPLGAIGGDELIAFERERRALSHLRFGLHLVAGRREERLLFDFQRPLAARLGFKDQAADNLAVEQLMQGYFRSAAVVLRLNGRLLQRFEESLTGEPGIEPLDEDFAVGAGYLRLLDAKAFQREPLKVLELFRVWAGNPSIRGLHSSTARALGEALPLIDEGFRERAESRAAFMRLLRGPQPVMTLTRMWQLGVLARYLPAFGNVSGRMQYDLFHVYTVDQHTLTVLKNIESFASEDSKQRFALAHDLWPRLRKPELLLLGALFHDIAKGRGGDHSKLGAEDAIEFCLAHGLSTADADLVAWLVREHLTMSVTAQRQDISDPEVIARFAGIVGERERLDYLYLLTVADIAGTSPKLWNAWKDRLLADLHGATRFALRRGLENRVYADERIQETRAVARERLLDAGIEAADIDRVWAGFPHESFLRYSPEQIAWQTRGIAQAGEPDLPLVLVRPHSRSGALEVFVYSPDRDGLFAVAATTLDRLGLSVAEARIVTSTTGFSLDTFQVLDAGMDFVSPERRAATVATTLREALAQMPEEISPPNRMIPRQLRHFRIPVQIEFSQDATHDRTRMMLVCTDRPGLLARAAAVLRAHRIRLHDARIATFGERAEDFFQISDEANRAIVDDARLEALRAALVEALTDSTDKDLPNARQPAHA</sequence>
<dbReference type="InterPro" id="IPR006674">
    <property type="entry name" value="HD_domain"/>
</dbReference>
<organism evidence="11 12">
    <name type="scientific">Aquimonas voraii</name>
    <dbReference type="NCBI Taxonomy" id="265719"/>
    <lineage>
        <taxon>Bacteria</taxon>
        <taxon>Pseudomonadati</taxon>
        <taxon>Pseudomonadota</taxon>
        <taxon>Gammaproteobacteria</taxon>
        <taxon>Lysobacterales</taxon>
        <taxon>Lysobacteraceae</taxon>
        <taxon>Aquimonas</taxon>
    </lineage>
</organism>
<keyword evidence="3" id="KW-0677">Repeat</keyword>
<keyword evidence="6 8" id="KW-0511">Multifunctional enzyme</keyword>
<evidence type="ECO:0000256" key="8">
    <source>
        <dbReference type="HAMAP-Rule" id="MF_00277"/>
    </source>
</evidence>
<evidence type="ECO:0000256" key="5">
    <source>
        <dbReference type="ARBA" id="ARBA00022842"/>
    </source>
</evidence>
<evidence type="ECO:0000256" key="4">
    <source>
        <dbReference type="ARBA" id="ARBA00022801"/>
    </source>
</evidence>
<dbReference type="Proteomes" id="UP000199603">
    <property type="component" value="Unassembled WGS sequence"/>
</dbReference>
<evidence type="ECO:0000259" key="9">
    <source>
        <dbReference type="PROSITE" id="PS51671"/>
    </source>
</evidence>
<dbReference type="EC" id="3.1.4.-" evidence="8"/>
<dbReference type="SUPFAM" id="SSF81593">
    <property type="entry name" value="Nucleotidyltransferase substrate binding subunit/domain"/>
    <property type="match status" value="1"/>
</dbReference>
<proteinExistence type="inferred from homology"/>
<dbReference type="SUPFAM" id="SSF81301">
    <property type="entry name" value="Nucleotidyltransferase"/>
    <property type="match status" value="1"/>
</dbReference>
<dbReference type="CDD" id="cd05401">
    <property type="entry name" value="NT_GlnE_GlnD_like"/>
    <property type="match status" value="1"/>
</dbReference>
<dbReference type="SUPFAM" id="SSF55021">
    <property type="entry name" value="ACT-like"/>
    <property type="match status" value="2"/>
</dbReference>
<dbReference type="InterPro" id="IPR010043">
    <property type="entry name" value="UTase/UR"/>
</dbReference>
<evidence type="ECO:0000256" key="3">
    <source>
        <dbReference type="ARBA" id="ARBA00022737"/>
    </source>
</evidence>
<comment type="domain">
    <text evidence="8">Has four distinct domains: an N-terminal nucleotidyltransferase (NT) domain responsible for UTase activity, a central HD domain that encodes UR activity, and two C-terminal ACT domains that seem to have a role in glutamine sensing.</text>
</comment>
<feature type="domain" description="ACT" evidence="9">
    <location>
        <begin position="698"/>
        <end position="783"/>
    </location>
</feature>
<comment type="cofactor">
    <cofactor evidence="8">
        <name>Mg(2+)</name>
        <dbReference type="ChEBI" id="CHEBI:18420"/>
    </cofactor>
</comment>
<dbReference type="InterPro" id="IPR013546">
    <property type="entry name" value="PII_UdlTrfase/GS_AdlTrfase"/>
</dbReference>